<dbReference type="PROSITE" id="PS50043">
    <property type="entry name" value="HTH_LUXR_2"/>
    <property type="match status" value="1"/>
</dbReference>
<evidence type="ECO:0000256" key="1">
    <source>
        <dbReference type="ARBA" id="ARBA00023015"/>
    </source>
</evidence>
<evidence type="ECO:0000313" key="6">
    <source>
        <dbReference type="Proteomes" id="UP001251217"/>
    </source>
</evidence>
<keyword evidence="1" id="KW-0805">Transcription regulation</keyword>
<dbReference type="InterPro" id="IPR000792">
    <property type="entry name" value="Tscrpt_reg_LuxR_C"/>
</dbReference>
<dbReference type="PANTHER" id="PTHR43214">
    <property type="entry name" value="TWO-COMPONENT RESPONSE REGULATOR"/>
    <property type="match status" value="1"/>
</dbReference>
<dbReference type="Proteomes" id="UP001251217">
    <property type="component" value="Unassembled WGS sequence"/>
</dbReference>
<dbReference type="InterPro" id="IPR036388">
    <property type="entry name" value="WH-like_DNA-bd_sf"/>
</dbReference>
<dbReference type="SUPFAM" id="SSF46894">
    <property type="entry name" value="C-terminal effector domain of the bipartite response regulators"/>
    <property type="match status" value="1"/>
</dbReference>
<proteinExistence type="predicted"/>
<protein>
    <submittedName>
        <fullName evidence="5">ATP/maltotriose-dependent transcriptional regulator MalT</fullName>
    </submittedName>
</protein>
<keyword evidence="6" id="KW-1185">Reference proteome</keyword>
<dbReference type="Pfam" id="PF00196">
    <property type="entry name" value="GerE"/>
    <property type="match status" value="1"/>
</dbReference>
<dbReference type="PRINTS" id="PR00038">
    <property type="entry name" value="HTHLUXR"/>
</dbReference>
<keyword evidence="2" id="KW-0238">DNA-binding</keyword>
<evidence type="ECO:0000256" key="3">
    <source>
        <dbReference type="ARBA" id="ARBA00023163"/>
    </source>
</evidence>
<dbReference type="SMART" id="SM00421">
    <property type="entry name" value="HTH_LUXR"/>
    <property type="match status" value="1"/>
</dbReference>
<dbReference type="CDD" id="cd06170">
    <property type="entry name" value="LuxR_C_like"/>
    <property type="match status" value="1"/>
</dbReference>
<organism evidence="5 6">
    <name type="scientific">Nocardia kruczakiae</name>
    <dbReference type="NCBI Taxonomy" id="261477"/>
    <lineage>
        <taxon>Bacteria</taxon>
        <taxon>Bacillati</taxon>
        <taxon>Actinomycetota</taxon>
        <taxon>Actinomycetes</taxon>
        <taxon>Mycobacteriales</taxon>
        <taxon>Nocardiaceae</taxon>
        <taxon>Nocardia</taxon>
    </lineage>
</organism>
<evidence type="ECO:0000259" key="4">
    <source>
        <dbReference type="PROSITE" id="PS50043"/>
    </source>
</evidence>
<dbReference type="InterPro" id="IPR039420">
    <property type="entry name" value="WalR-like"/>
</dbReference>
<feature type="domain" description="HTH luxR-type" evidence="4">
    <location>
        <begin position="9"/>
        <end position="76"/>
    </location>
</feature>
<dbReference type="RefSeq" id="WP_167354223.1">
    <property type="nucleotide sequence ID" value="NZ_JAVDWW010000001.1"/>
</dbReference>
<name>A0ABU1X7Z6_9NOCA</name>
<dbReference type="PANTHER" id="PTHR43214:SF24">
    <property type="entry name" value="TRANSCRIPTIONAL REGULATORY PROTEIN NARL-RELATED"/>
    <property type="match status" value="1"/>
</dbReference>
<sequence length="95" mass="10592">MAADRWNDRIDRVQNLSERELDVFLMLGAGNSNRTMAKQLDIAERTVKAHITHILAKLGVESRLQAGLVSYAFQLTSDVRGSRDQSSPLLHTKSA</sequence>
<evidence type="ECO:0000256" key="2">
    <source>
        <dbReference type="ARBA" id="ARBA00023125"/>
    </source>
</evidence>
<keyword evidence="3" id="KW-0804">Transcription</keyword>
<comment type="caution">
    <text evidence="5">The sequence shown here is derived from an EMBL/GenBank/DDBJ whole genome shotgun (WGS) entry which is preliminary data.</text>
</comment>
<accession>A0ABU1X7Z6</accession>
<dbReference type="InterPro" id="IPR016032">
    <property type="entry name" value="Sig_transdc_resp-reg_C-effctor"/>
</dbReference>
<evidence type="ECO:0000313" key="5">
    <source>
        <dbReference type="EMBL" id="MDR7166664.1"/>
    </source>
</evidence>
<dbReference type="Gene3D" id="1.10.10.10">
    <property type="entry name" value="Winged helix-like DNA-binding domain superfamily/Winged helix DNA-binding domain"/>
    <property type="match status" value="1"/>
</dbReference>
<dbReference type="EMBL" id="JAVDWW010000001">
    <property type="protein sequence ID" value="MDR7166664.1"/>
    <property type="molecule type" value="Genomic_DNA"/>
</dbReference>
<reference evidence="5 6" key="1">
    <citation type="submission" date="2023-07" db="EMBL/GenBank/DDBJ databases">
        <title>Sorghum-associated microbial communities from plants grown in Nebraska, USA.</title>
        <authorList>
            <person name="Schachtman D."/>
        </authorList>
    </citation>
    <scope>NUCLEOTIDE SEQUENCE [LARGE SCALE GENOMIC DNA]</scope>
    <source>
        <strain evidence="5 6">4272</strain>
    </source>
</reference>
<gene>
    <name evidence="5" type="ORF">J2W56_000382</name>
</gene>